<keyword evidence="2" id="KW-1185">Reference proteome</keyword>
<dbReference type="EMBL" id="BGZK01000347">
    <property type="protein sequence ID" value="GBP38324.1"/>
    <property type="molecule type" value="Genomic_DNA"/>
</dbReference>
<dbReference type="AlphaFoldDB" id="A0A4C1VKC8"/>
<reference evidence="1 2" key="1">
    <citation type="journal article" date="2019" name="Commun. Biol.">
        <title>The bagworm genome reveals a unique fibroin gene that provides high tensile strength.</title>
        <authorList>
            <person name="Kono N."/>
            <person name="Nakamura H."/>
            <person name="Ohtoshi R."/>
            <person name="Tomita M."/>
            <person name="Numata K."/>
            <person name="Arakawa K."/>
        </authorList>
    </citation>
    <scope>NUCLEOTIDE SEQUENCE [LARGE SCALE GENOMIC DNA]</scope>
</reference>
<gene>
    <name evidence="1" type="ORF">EVAR_36276_1</name>
</gene>
<evidence type="ECO:0000313" key="2">
    <source>
        <dbReference type="Proteomes" id="UP000299102"/>
    </source>
</evidence>
<name>A0A4C1VKC8_EUMVA</name>
<organism evidence="1 2">
    <name type="scientific">Eumeta variegata</name>
    <name type="common">Bagworm moth</name>
    <name type="synonym">Eumeta japonica</name>
    <dbReference type="NCBI Taxonomy" id="151549"/>
    <lineage>
        <taxon>Eukaryota</taxon>
        <taxon>Metazoa</taxon>
        <taxon>Ecdysozoa</taxon>
        <taxon>Arthropoda</taxon>
        <taxon>Hexapoda</taxon>
        <taxon>Insecta</taxon>
        <taxon>Pterygota</taxon>
        <taxon>Neoptera</taxon>
        <taxon>Endopterygota</taxon>
        <taxon>Lepidoptera</taxon>
        <taxon>Glossata</taxon>
        <taxon>Ditrysia</taxon>
        <taxon>Tineoidea</taxon>
        <taxon>Psychidae</taxon>
        <taxon>Oiketicinae</taxon>
        <taxon>Eumeta</taxon>
    </lineage>
</organism>
<proteinExistence type="predicted"/>
<evidence type="ECO:0000313" key="1">
    <source>
        <dbReference type="EMBL" id="GBP38324.1"/>
    </source>
</evidence>
<sequence length="202" mass="22925">MEDVAYLDCSKYDIALVTAYVVTRNTYSQLKAPDHLQETKRQHESKKTEPLFDILSKHLLFIPGLVDKPRATQPGGAKREDEQRRMQRPVYERLRLLGPTPPAAPAWPRAPWPPVDRTTPYHLHSLSPNAQTMGCNGDMLAMKKDKSFVSLYHEPHSTDVLFGCRRRRTYFTQIVGEISAITFEVSKPVINSDNGGSFIMKG</sequence>
<protein>
    <submittedName>
        <fullName evidence="1">Uncharacterized protein</fullName>
    </submittedName>
</protein>
<dbReference type="Proteomes" id="UP000299102">
    <property type="component" value="Unassembled WGS sequence"/>
</dbReference>
<comment type="caution">
    <text evidence="1">The sequence shown here is derived from an EMBL/GenBank/DDBJ whole genome shotgun (WGS) entry which is preliminary data.</text>
</comment>
<dbReference type="OrthoDB" id="3225452at2759"/>
<accession>A0A4C1VKC8</accession>